<dbReference type="EMBL" id="LS483469">
    <property type="protein sequence ID" value="SQI46578.1"/>
    <property type="molecule type" value="Genomic_DNA"/>
</dbReference>
<dbReference type="InterPro" id="IPR011930">
    <property type="entry name" value="FtsN"/>
</dbReference>
<feature type="disulfide bond" evidence="1">
    <location>
        <begin position="262"/>
        <end position="322"/>
    </location>
</feature>
<feature type="compositionally biased region" description="Pro residues" evidence="3">
    <location>
        <begin position="202"/>
        <end position="212"/>
    </location>
</feature>
<feature type="compositionally biased region" description="Low complexity" evidence="3">
    <location>
        <begin position="153"/>
        <end position="177"/>
    </location>
</feature>
<feature type="compositionally biased region" description="Basic and acidic residues" evidence="3">
    <location>
        <begin position="219"/>
        <end position="256"/>
    </location>
</feature>
<comment type="function">
    <text evidence="1">Essential cell division protein that activates septal peptidoglycan synthesis and constriction of the cell. Acts on both sides of the membrane, via interaction with FtsA in the cytoplasm and interaction with the FtsQBL complex in the periplasm. These interactions may induce a conformational switch in both FtsA and FtsQBL, leading to septal peptidoglycan synthesis by FtsI and associated synthases.</text>
</comment>
<feature type="compositionally biased region" description="Low complexity" evidence="3">
    <location>
        <begin position="189"/>
        <end position="201"/>
    </location>
</feature>
<keyword evidence="1" id="KW-1015">Disulfide bond</keyword>
<evidence type="ECO:0000259" key="4">
    <source>
        <dbReference type="PROSITE" id="PS51724"/>
    </source>
</evidence>
<protein>
    <recommendedName>
        <fullName evidence="1 2">Cell division protein FtsN</fullName>
    </recommendedName>
</protein>
<keyword evidence="1" id="KW-0472">Membrane</keyword>
<dbReference type="GO" id="GO:0000917">
    <property type="term" value="P:division septum assembly"/>
    <property type="evidence" value="ECO:0007669"/>
    <property type="project" value="UniProtKB-KW"/>
</dbReference>
<feature type="compositionally biased region" description="Polar residues" evidence="3">
    <location>
        <begin position="125"/>
        <end position="135"/>
    </location>
</feature>
<keyword evidence="1" id="KW-0717">Septation</keyword>
<organism evidence="5 6">
    <name type="scientific">Serratia plymuthica</name>
    <dbReference type="NCBI Taxonomy" id="82996"/>
    <lineage>
        <taxon>Bacteria</taxon>
        <taxon>Pseudomonadati</taxon>
        <taxon>Pseudomonadota</taxon>
        <taxon>Gammaproteobacteria</taxon>
        <taxon>Enterobacterales</taxon>
        <taxon>Yersiniaceae</taxon>
        <taxon>Serratia</taxon>
    </lineage>
</organism>
<dbReference type="GO" id="GO:0032153">
    <property type="term" value="C:cell division site"/>
    <property type="evidence" value="ECO:0007669"/>
    <property type="project" value="UniProtKB-UniRule"/>
</dbReference>
<dbReference type="Pfam" id="PF05036">
    <property type="entry name" value="SPOR"/>
    <property type="match status" value="1"/>
</dbReference>
<accession>A0A2X4VEU2</accession>
<name>A0A2X4VEU2_SERPL</name>
<reference evidence="5 6" key="1">
    <citation type="submission" date="2018-06" db="EMBL/GenBank/DDBJ databases">
        <authorList>
            <consortium name="Pathogen Informatics"/>
            <person name="Doyle S."/>
        </authorList>
    </citation>
    <scope>NUCLEOTIDE SEQUENCE [LARGE SCALE GENOMIC DNA]</scope>
    <source>
        <strain evidence="5 6">NCTC12961</strain>
    </source>
</reference>
<comment type="subcellular location">
    <subcellularLocation>
        <location evidence="1">Cell inner membrane</location>
        <topology evidence="1">Single-pass type II membrane protein</topology>
    </subcellularLocation>
    <text evidence="1">Localizes to the septum. Localizes to the midcell via interaction with the early cell division protein FtsA and via the periplasmic SPOR domain.</text>
</comment>
<dbReference type="RefSeq" id="WP_063202951.1">
    <property type="nucleotide sequence ID" value="NZ_CAMITG010000018.1"/>
</dbReference>
<dbReference type="InterPro" id="IPR052521">
    <property type="entry name" value="Cell_div_SPOR-domain"/>
</dbReference>
<dbReference type="InterPro" id="IPR036680">
    <property type="entry name" value="SPOR-like_sf"/>
</dbReference>
<dbReference type="PANTHER" id="PTHR38687">
    <property type="entry name" value="CELL DIVISION PROTEIN DEDD-RELATED"/>
    <property type="match status" value="1"/>
</dbReference>
<dbReference type="Proteomes" id="UP000248897">
    <property type="component" value="Chromosome 1"/>
</dbReference>
<keyword evidence="1 5" id="KW-0132">Cell division</keyword>
<gene>
    <name evidence="1 5" type="primary">ftsN</name>
    <name evidence="5" type="ORF">NCTC12961_05832</name>
</gene>
<feature type="region of interest" description="Disordered" evidence="3">
    <location>
        <begin position="1"/>
        <end position="29"/>
    </location>
</feature>
<dbReference type="AlphaFoldDB" id="A0A2X4VEU2"/>
<dbReference type="STRING" id="82996.ADP72_11620"/>
<comment type="similarity">
    <text evidence="1">Belongs to the FtsN family.</text>
</comment>
<evidence type="ECO:0000256" key="1">
    <source>
        <dbReference type="HAMAP-Rule" id="MF_02039"/>
    </source>
</evidence>
<keyword evidence="1" id="KW-0131">Cell cycle</keyword>
<feature type="compositionally biased region" description="Polar residues" evidence="3">
    <location>
        <begin position="178"/>
        <end position="188"/>
    </location>
</feature>
<dbReference type="GO" id="GO:0042834">
    <property type="term" value="F:peptidoglycan binding"/>
    <property type="evidence" value="ECO:0007669"/>
    <property type="project" value="InterPro"/>
</dbReference>
<feature type="compositionally biased region" description="Basic residues" evidence="3">
    <location>
        <begin position="12"/>
        <end position="25"/>
    </location>
</feature>
<sequence>MAQKDYVGRGRTGARRKTPSRKKSSSPKVSKTVLALAVALLVIFIGGLYFITHNKPDDVPLLPAHSNRPGNGLPPKPEERWRYIKELENRQIGVQTPTEPTAGGEVNSKTQLTTEQRQLLEQMQADMQQRPTQLNEVPYNDPSQAAVRGNSRQQQVQQQQIQQQVQQQTQQPQVTQPRNPFNSGATTAPVQQQQQHQQAQPKPKPQPQPQPQPVQVKQPEPKPQPKPEPKPEVKPETKPEVKQETAKQETKPEQKQKWMVQCGSFRATDQAESVRARLAFEGIESRITAGGGWNRVVLGPYSSRATADKTLSRLKGAGMSSCIPLAVGG</sequence>
<dbReference type="SUPFAM" id="SSF110997">
    <property type="entry name" value="Sporulation related repeat"/>
    <property type="match status" value="1"/>
</dbReference>
<feature type="region of interest" description="Disordered" evidence="3">
    <location>
        <begin position="89"/>
        <end position="110"/>
    </location>
</feature>
<proteinExistence type="inferred from homology"/>
<feature type="region of interest" description="Disordered" evidence="3">
    <location>
        <begin position="125"/>
        <end position="257"/>
    </location>
</feature>
<keyword evidence="1" id="KW-1133">Transmembrane helix</keyword>
<keyword evidence="1" id="KW-0812">Transmembrane</keyword>
<feature type="transmembrane region" description="Helical" evidence="1">
    <location>
        <begin position="32"/>
        <end position="51"/>
    </location>
</feature>
<comment type="subunit">
    <text evidence="1">Interacts with FtsA via its N-terminal cytoplasmic domain.</text>
</comment>
<dbReference type="GO" id="GO:0043093">
    <property type="term" value="P:FtsZ-dependent cytokinesis"/>
    <property type="evidence" value="ECO:0007669"/>
    <property type="project" value="UniProtKB-UniRule"/>
</dbReference>
<evidence type="ECO:0000313" key="6">
    <source>
        <dbReference type="Proteomes" id="UP000248897"/>
    </source>
</evidence>
<keyword evidence="1" id="KW-0997">Cell inner membrane</keyword>
<dbReference type="Gene3D" id="3.30.70.1070">
    <property type="entry name" value="Sporulation related repeat"/>
    <property type="match status" value="1"/>
</dbReference>
<dbReference type="PANTHER" id="PTHR38687:SF2">
    <property type="entry name" value="CELL DIVISION PROTEIN FTSN"/>
    <property type="match status" value="1"/>
</dbReference>
<dbReference type="NCBIfam" id="TIGR02223">
    <property type="entry name" value="ftsN"/>
    <property type="match status" value="1"/>
</dbReference>
<dbReference type="GO" id="GO:0005886">
    <property type="term" value="C:plasma membrane"/>
    <property type="evidence" value="ECO:0007669"/>
    <property type="project" value="UniProtKB-SubCell"/>
</dbReference>
<dbReference type="PROSITE" id="PS51724">
    <property type="entry name" value="SPOR"/>
    <property type="match status" value="1"/>
</dbReference>
<evidence type="ECO:0000256" key="2">
    <source>
        <dbReference type="NCBIfam" id="TIGR02223"/>
    </source>
</evidence>
<evidence type="ECO:0000313" key="5">
    <source>
        <dbReference type="EMBL" id="SQI46578.1"/>
    </source>
</evidence>
<evidence type="ECO:0000256" key="3">
    <source>
        <dbReference type="SAM" id="MobiDB-lite"/>
    </source>
</evidence>
<keyword evidence="1" id="KW-1003">Cell membrane</keyword>
<dbReference type="HAMAP" id="MF_02039">
    <property type="entry name" value="FtsN_entero"/>
    <property type="match status" value="1"/>
</dbReference>
<feature type="domain" description="SPOR" evidence="4">
    <location>
        <begin position="252"/>
        <end position="327"/>
    </location>
</feature>
<dbReference type="InterPro" id="IPR007730">
    <property type="entry name" value="SPOR-like_dom"/>
</dbReference>